<dbReference type="GO" id="GO:0005737">
    <property type="term" value="C:cytoplasm"/>
    <property type="evidence" value="ECO:0007669"/>
    <property type="project" value="UniProtKB-SubCell"/>
</dbReference>
<sequence>MAEESVKMDVEPEEKKEVEEVEGEKKVEKKVRFTVKKWNAAVTWSWAISADTCAICRNSLHMPSIEYDANPASASDASKSIAFGCCGHVFHLDCIQRWLKTRSVCPLCNREWDHARIEKINGF</sequence>
<evidence type="ECO:0000256" key="1">
    <source>
        <dbReference type="ARBA" id="ARBA00004123"/>
    </source>
</evidence>
<evidence type="ECO:0000313" key="14">
    <source>
        <dbReference type="EMBL" id="CAE0270857.1"/>
    </source>
</evidence>
<dbReference type="AlphaFoldDB" id="A0A7S3GM97"/>
<dbReference type="SMART" id="SM00184">
    <property type="entry name" value="RING"/>
    <property type="match status" value="1"/>
</dbReference>
<dbReference type="GO" id="GO:0008270">
    <property type="term" value="F:zinc ion binding"/>
    <property type="evidence" value="ECO:0007669"/>
    <property type="project" value="UniProtKB-KW"/>
</dbReference>
<dbReference type="PANTHER" id="PTHR11210">
    <property type="entry name" value="RING BOX"/>
    <property type="match status" value="1"/>
</dbReference>
<dbReference type="Pfam" id="PF12678">
    <property type="entry name" value="zf-rbx1"/>
    <property type="match status" value="1"/>
</dbReference>
<evidence type="ECO:0000256" key="9">
    <source>
        <dbReference type="ARBA" id="ARBA00022833"/>
    </source>
</evidence>
<dbReference type="Gene3D" id="3.30.40.10">
    <property type="entry name" value="Zinc/RING finger domain, C3HC4 (zinc finger)"/>
    <property type="match status" value="1"/>
</dbReference>
<comment type="pathway">
    <text evidence="3">Protein modification; protein ubiquitination.</text>
</comment>
<feature type="domain" description="RING-type" evidence="12">
    <location>
        <begin position="53"/>
        <end position="109"/>
    </location>
</feature>
<comment type="similarity">
    <text evidence="4">Belongs to the RING-box family.</text>
</comment>
<keyword evidence="9" id="KW-0862">Zinc</keyword>
<gene>
    <name evidence="13" type="ORF">PBIL07802_LOCUS33210</name>
    <name evidence="14" type="ORF">PBIL07802_LOCUS33212</name>
</gene>
<reference evidence="14" key="1">
    <citation type="submission" date="2021-01" db="EMBL/GenBank/DDBJ databases">
        <authorList>
            <person name="Corre E."/>
            <person name="Pelletier E."/>
            <person name="Niang G."/>
            <person name="Scheremetjew M."/>
            <person name="Finn R."/>
            <person name="Kale V."/>
            <person name="Holt S."/>
            <person name="Cochrane G."/>
            <person name="Meng A."/>
            <person name="Brown T."/>
            <person name="Cohen L."/>
        </authorList>
    </citation>
    <scope>NUCLEOTIDE SEQUENCE</scope>
    <source>
        <strain evidence="14">NIES-2562</strain>
    </source>
</reference>
<dbReference type="EMBL" id="HBIB01050246">
    <property type="protein sequence ID" value="CAE0270857.1"/>
    <property type="molecule type" value="Transcribed_RNA"/>
</dbReference>
<evidence type="ECO:0000313" key="13">
    <source>
        <dbReference type="EMBL" id="CAE0270855.1"/>
    </source>
</evidence>
<evidence type="ECO:0000256" key="6">
    <source>
        <dbReference type="ARBA" id="ARBA00022723"/>
    </source>
</evidence>
<dbReference type="EMBL" id="HBIB01050243">
    <property type="protein sequence ID" value="CAE0270855.1"/>
    <property type="molecule type" value="Transcribed_RNA"/>
</dbReference>
<dbReference type="InterPro" id="IPR001841">
    <property type="entry name" value="Znf_RING"/>
</dbReference>
<dbReference type="GO" id="GO:0005634">
    <property type="term" value="C:nucleus"/>
    <property type="evidence" value="ECO:0007669"/>
    <property type="project" value="UniProtKB-SubCell"/>
</dbReference>
<protein>
    <recommendedName>
        <fullName evidence="12">RING-type domain-containing protein</fullName>
    </recommendedName>
</protein>
<evidence type="ECO:0000259" key="12">
    <source>
        <dbReference type="PROSITE" id="PS50089"/>
    </source>
</evidence>
<keyword evidence="7 11" id="KW-0863">Zinc-finger</keyword>
<evidence type="ECO:0000256" key="5">
    <source>
        <dbReference type="ARBA" id="ARBA00022490"/>
    </source>
</evidence>
<dbReference type="InterPro" id="IPR051031">
    <property type="entry name" value="RING-box_E3_Ubiquitin_Ligase"/>
</dbReference>
<evidence type="ECO:0000256" key="2">
    <source>
        <dbReference type="ARBA" id="ARBA00004496"/>
    </source>
</evidence>
<keyword evidence="5" id="KW-0963">Cytoplasm</keyword>
<keyword evidence="8" id="KW-0833">Ubl conjugation pathway</keyword>
<evidence type="ECO:0000256" key="10">
    <source>
        <dbReference type="ARBA" id="ARBA00023242"/>
    </source>
</evidence>
<keyword evidence="10" id="KW-0539">Nucleus</keyword>
<evidence type="ECO:0000256" key="7">
    <source>
        <dbReference type="ARBA" id="ARBA00022771"/>
    </source>
</evidence>
<proteinExistence type="inferred from homology"/>
<evidence type="ECO:0000256" key="8">
    <source>
        <dbReference type="ARBA" id="ARBA00022786"/>
    </source>
</evidence>
<dbReference type="FunFam" id="3.30.40.10:FF:000273">
    <property type="entry name" value="E3 ubiquitin-protein ligase RBX1"/>
    <property type="match status" value="1"/>
</dbReference>
<keyword evidence="6" id="KW-0479">Metal-binding</keyword>
<organism evidence="14">
    <name type="scientific">Palpitomonas bilix</name>
    <dbReference type="NCBI Taxonomy" id="652834"/>
    <lineage>
        <taxon>Eukaryota</taxon>
        <taxon>Eukaryota incertae sedis</taxon>
    </lineage>
</organism>
<evidence type="ECO:0000256" key="11">
    <source>
        <dbReference type="PROSITE-ProRule" id="PRU00175"/>
    </source>
</evidence>
<dbReference type="SUPFAM" id="SSF57850">
    <property type="entry name" value="RING/U-box"/>
    <property type="match status" value="1"/>
</dbReference>
<name>A0A7S3GM97_9EUKA</name>
<dbReference type="PROSITE" id="PS50089">
    <property type="entry name" value="ZF_RING_2"/>
    <property type="match status" value="1"/>
</dbReference>
<dbReference type="InterPro" id="IPR013083">
    <property type="entry name" value="Znf_RING/FYVE/PHD"/>
</dbReference>
<evidence type="ECO:0000256" key="3">
    <source>
        <dbReference type="ARBA" id="ARBA00004906"/>
    </source>
</evidence>
<dbReference type="GO" id="GO:0031463">
    <property type="term" value="C:Cul3-RING ubiquitin ligase complex"/>
    <property type="evidence" value="ECO:0007669"/>
    <property type="project" value="UniProtKB-ARBA"/>
</dbReference>
<dbReference type="InterPro" id="IPR024766">
    <property type="entry name" value="Znf_RING_H2"/>
</dbReference>
<comment type="subcellular location">
    <subcellularLocation>
        <location evidence="2">Cytoplasm</location>
    </subcellularLocation>
    <subcellularLocation>
        <location evidence="1">Nucleus</location>
    </subcellularLocation>
</comment>
<evidence type="ECO:0000256" key="4">
    <source>
        <dbReference type="ARBA" id="ARBA00009273"/>
    </source>
</evidence>
<accession>A0A7S3GM97</accession>